<organism evidence="1 2">
    <name type="scientific">Nostocoides veronense</name>
    <dbReference type="NCBI Taxonomy" id="330836"/>
    <lineage>
        <taxon>Bacteria</taxon>
        <taxon>Bacillati</taxon>
        <taxon>Actinomycetota</taxon>
        <taxon>Actinomycetes</taxon>
        <taxon>Micrococcales</taxon>
        <taxon>Intrasporangiaceae</taxon>
        <taxon>Nostocoides</taxon>
    </lineage>
</organism>
<dbReference type="EMBL" id="BAAAPO010000015">
    <property type="protein sequence ID" value="GAA1785596.1"/>
    <property type="molecule type" value="Genomic_DNA"/>
</dbReference>
<evidence type="ECO:0008006" key="3">
    <source>
        <dbReference type="Google" id="ProtNLM"/>
    </source>
</evidence>
<accession>A0ABP4XR06</accession>
<gene>
    <name evidence="1" type="ORF">GCM10009811_08420</name>
</gene>
<evidence type="ECO:0000313" key="1">
    <source>
        <dbReference type="EMBL" id="GAA1785596.1"/>
    </source>
</evidence>
<comment type="caution">
    <text evidence="1">The sequence shown here is derived from an EMBL/GenBank/DDBJ whole genome shotgun (WGS) entry which is preliminary data.</text>
</comment>
<name>A0ABP4XR06_9MICO</name>
<dbReference type="Proteomes" id="UP001499938">
    <property type="component" value="Unassembled WGS sequence"/>
</dbReference>
<reference evidence="2" key="1">
    <citation type="journal article" date="2019" name="Int. J. Syst. Evol. Microbiol.">
        <title>The Global Catalogue of Microorganisms (GCM) 10K type strain sequencing project: providing services to taxonomists for standard genome sequencing and annotation.</title>
        <authorList>
            <consortium name="The Broad Institute Genomics Platform"/>
            <consortium name="The Broad Institute Genome Sequencing Center for Infectious Disease"/>
            <person name="Wu L."/>
            <person name="Ma J."/>
        </authorList>
    </citation>
    <scope>NUCLEOTIDE SEQUENCE [LARGE SCALE GENOMIC DNA]</scope>
    <source>
        <strain evidence="2">JCM 15592</strain>
    </source>
</reference>
<protein>
    <recommendedName>
        <fullName evidence="3">CopG-like ribbon-helix-helix domain-containing protein</fullName>
    </recommendedName>
</protein>
<evidence type="ECO:0000313" key="2">
    <source>
        <dbReference type="Proteomes" id="UP001499938"/>
    </source>
</evidence>
<keyword evidence="2" id="KW-1185">Reference proteome</keyword>
<proteinExistence type="predicted"/>
<sequence>MPRQTPPGAIAFREKVKRTVAMEPTLYQECLAVCVAERRSTSAQIATFIEEGVRAWLDSHPSDPDLTK</sequence>